<evidence type="ECO:0000256" key="6">
    <source>
        <dbReference type="SAM" id="Coils"/>
    </source>
</evidence>
<sequence>MCFPIFIPILNDKITVRVWSQQRRGADVFVANIPEYPSAFDQFNITKILSQDGKMRCTWFNLYGIHPLERGWFSSNSKNKKEGSFYLGRVLISMQLAPNDKPQLLTTVAQPVKEPSSQKFMLWVDTYDLVNCDEANGNQVWIVATIGSYNTQRHVAKYKETTKNYTWPKVSIKTLTVDFPNEIKQNPDIIINVYSEKTFKGEYRIGYIRIPARDCQRKSPQPQWYRLKSPLNDKTCPGIILMNVQYLWEGIDVERFPRQRGVEISYRIFAQLLSGYDIGPQFKEDALNSKIDIKIGNVAVQKEGITTDPALGRFPVWNQLKIKDIVLDKNLQFASDMRVLLYNCSKSMILKRDQEEIVGEFCVPITSISKKLYSKPQFFNIIDNEGSFQGQVLARFFLKEIDLKKKKDDITNILEEFNQITRIAFKTNIVISLVGIRNLIYFAKRPILTFRLTNDTKKREQTVKFDDPMNSKNPNFGKILQFKNVDLPFEPLLWPQLEITIKDEGNMFGLGGCEQCYAIIPIFEFADFIRPEDIKFAKSQLNKNQNKISLVQKLINPMKFYNKQQKDNKDNNFDTLYTTEDKNKENDSDIDDQNQSDYGFNMAGGMKIKEFDQSMDMDGINQYANESDQDADPDDIRLEIRNQGNEKQGKHNNLDSSEELVQKSKQTKQKVKSFNQDGVLIDLNNVIEIACTPQMKIDEERARIGKISELEKRSDKLMYQIQQIQNREKKEEKKLELLELKNIIQQLQDERMNEQKFWGYVMDDVQEEFQYGREVIREGTYENLLKLPYGQFPLFTQAAYGGKTAQVSGMLRSGAITGATLKASIKVKRADDNSDDDSDDESVNQPQNNNGNGKTDNKQGLTLIGELLSPKLNEKDDEDKEQAILKNLKSKLAGLQALCSADPFPVIIVGDGKNDIQEQKVKYVNERDKEIKQDLNPKFFRSYEFDANFPEDWKVEIQIHDKGSLTYTDALIGSTILDIEDRYYGNFRKQICDSLEIHKELAQKEILLEDRKENPDQRFIMSKKKKIDEIIQEQSLIKDIDQKPVAVEFRELRHPNKKQTQGMVEMWVEVLTIEEARRTPMARLQVQSKDEYEIRLIVWETRDVPLVNGDSVDIYCKVLFDPTGWSGNEIEKLTDVHYGSKDGRGIFNYRFKFGIETPCEFPRLKFQIYDYGLLNDEAIGEAILNLKKTLGMLQKEGRLDIPKTWLSFHHPNKKDEDCGQLLISMQILSKAEAESSPVGEAWDEPNENPRLEKPTEGRGLGDKIMTVANIDISKLKMPKLNLFRNFIIFGVVVAVVVIVLIVIMKEKEKAPTKTLEEQLAELESEDSEIEDLKRKQQKKRLFNDQQWKILIGVFGSGIILGLIIMTLNMVEQLLSGGSSG</sequence>
<feature type="transmembrane region" description="Helical" evidence="8">
    <location>
        <begin position="1282"/>
        <end position="1303"/>
    </location>
</feature>
<dbReference type="PANTHER" id="PTHR12546:SF33">
    <property type="entry name" value="SPERM VESICLE FUSION PROTEIN FER-1"/>
    <property type="match status" value="1"/>
</dbReference>
<dbReference type="EMBL" id="CCKQ01017757">
    <property type="protein sequence ID" value="CDW89657.1"/>
    <property type="molecule type" value="Genomic_DNA"/>
</dbReference>
<dbReference type="OrthoDB" id="270970at2759"/>
<evidence type="ECO:0000256" key="7">
    <source>
        <dbReference type="SAM" id="MobiDB-lite"/>
    </source>
</evidence>
<evidence type="ECO:0000256" key="1">
    <source>
        <dbReference type="ARBA" id="ARBA00004167"/>
    </source>
</evidence>
<evidence type="ECO:0000256" key="4">
    <source>
        <dbReference type="ARBA" id="ARBA00022989"/>
    </source>
</evidence>
<feature type="region of interest" description="Disordered" evidence="7">
    <location>
        <begin position="1236"/>
        <end position="1257"/>
    </location>
</feature>
<evidence type="ECO:0000256" key="5">
    <source>
        <dbReference type="ARBA" id="ARBA00023136"/>
    </source>
</evidence>
<reference evidence="10 11" key="1">
    <citation type="submission" date="2014-06" db="EMBL/GenBank/DDBJ databases">
        <authorList>
            <person name="Swart Estienne"/>
        </authorList>
    </citation>
    <scope>NUCLEOTIDE SEQUENCE [LARGE SCALE GENOMIC DNA]</scope>
    <source>
        <strain evidence="10 11">130c</strain>
    </source>
</reference>
<keyword evidence="4 8" id="KW-1133">Transmembrane helix</keyword>
<feature type="region of interest" description="Disordered" evidence="7">
    <location>
        <begin position="829"/>
        <end position="859"/>
    </location>
</feature>
<name>A0A078B8M5_STYLE</name>
<evidence type="ECO:0000256" key="8">
    <source>
        <dbReference type="SAM" id="Phobius"/>
    </source>
</evidence>
<keyword evidence="5 8" id="KW-0472">Membrane</keyword>
<keyword evidence="6" id="KW-0175">Coiled coil</keyword>
<dbReference type="SUPFAM" id="SSF49562">
    <property type="entry name" value="C2 domain (Calcium/lipid-binding domain, CaLB)"/>
    <property type="match status" value="3"/>
</dbReference>
<comment type="subcellular location">
    <subcellularLocation>
        <location evidence="1">Membrane</location>
        <topology evidence="1">Single-pass membrane protein</topology>
    </subcellularLocation>
</comment>
<dbReference type="PROSITE" id="PS50004">
    <property type="entry name" value="C2"/>
    <property type="match status" value="2"/>
</dbReference>
<feature type="domain" description="C2" evidence="9">
    <location>
        <begin position="1080"/>
        <end position="1203"/>
    </location>
</feature>
<organism evidence="10 11">
    <name type="scientific">Stylonychia lemnae</name>
    <name type="common">Ciliate</name>
    <dbReference type="NCBI Taxonomy" id="5949"/>
    <lineage>
        <taxon>Eukaryota</taxon>
        <taxon>Sar</taxon>
        <taxon>Alveolata</taxon>
        <taxon>Ciliophora</taxon>
        <taxon>Intramacronucleata</taxon>
        <taxon>Spirotrichea</taxon>
        <taxon>Stichotrichia</taxon>
        <taxon>Sporadotrichida</taxon>
        <taxon>Oxytrichidae</taxon>
        <taxon>Stylonychinae</taxon>
        <taxon>Stylonychia</taxon>
    </lineage>
</organism>
<dbReference type="Gene3D" id="2.60.40.150">
    <property type="entry name" value="C2 domain"/>
    <property type="match status" value="2"/>
</dbReference>
<evidence type="ECO:0000313" key="10">
    <source>
        <dbReference type="EMBL" id="CDW89657.1"/>
    </source>
</evidence>
<dbReference type="Pfam" id="PF00168">
    <property type="entry name" value="C2"/>
    <property type="match status" value="3"/>
</dbReference>
<dbReference type="GO" id="GO:0016020">
    <property type="term" value="C:membrane"/>
    <property type="evidence" value="ECO:0007669"/>
    <property type="project" value="UniProtKB-SubCell"/>
</dbReference>
<evidence type="ECO:0000256" key="2">
    <source>
        <dbReference type="ARBA" id="ARBA00022692"/>
    </source>
</evidence>
<gene>
    <name evidence="10" type="primary">Contig1313.g1441</name>
    <name evidence="10" type="ORF">STYLEM_18792</name>
</gene>
<evidence type="ECO:0000313" key="11">
    <source>
        <dbReference type="Proteomes" id="UP000039865"/>
    </source>
</evidence>
<dbReference type="InterPro" id="IPR035892">
    <property type="entry name" value="C2_domain_sf"/>
</dbReference>
<dbReference type="InterPro" id="IPR000008">
    <property type="entry name" value="C2_dom"/>
</dbReference>
<feature type="compositionally biased region" description="Acidic residues" evidence="7">
    <location>
        <begin position="833"/>
        <end position="842"/>
    </location>
</feature>
<feature type="compositionally biased region" description="Basic and acidic residues" evidence="7">
    <location>
        <begin position="1247"/>
        <end position="1257"/>
    </location>
</feature>
<feature type="compositionally biased region" description="Polar residues" evidence="7">
    <location>
        <begin position="843"/>
        <end position="859"/>
    </location>
</feature>
<feature type="region of interest" description="Disordered" evidence="7">
    <location>
        <begin position="561"/>
        <end position="598"/>
    </location>
</feature>
<proteinExistence type="predicted"/>
<dbReference type="OMA" id="FPSENDF"/>
<protein>
    <submittedName>
        <fullName evidence="10">C2 domain containing protein</fullName>
    </submittedName>
</protein>
<feature type="coiled-coil region" evidence="6">
    <location>
        <begin position="1305"/>
        <end position="1339"/>
    </location>
</feature>
<dbReference type="GO" id="GO:0007009">
    <property type="term" value="P:plasma membrane organization"/>
    <property type="evidence" value="ECO:0007669"/>
    <property type="project" value="TreeGrafter"/>
</dbReference>
<keyword evidence="11" id="KW-1185">Reference proteome</keyword>
<keyword evidence="2 8" id="KW-0812">Transmembrane</keyword>
<feature type="coiled-coil region" evidence="6">
    <location>
        <begin position="707"/>
        <end position="750"/>
    </location>
</feature>
<accession>A0A078B8M5</accession>
<keyword evidence="3" id="KW-0677">Repeat</keyword>
<feature type="transmembrane region" description="Helical" evidence="8">
    <location>
        <begin position="1349"/>
        <end position="1370"/>
    </location>
</feature>
<dbReference type="PANTHER" id="PTHR12546">
    <property type="entry name" value="FER-1-LIKE"/>
    <property type="match status" value="1"/>
</dbReference>
<dbReference type="InParanoid" id="A0A078B8M5"/>
<evidence type="ECO:0000256" key="3">
    <source>
        <dbReference type="ARBA" id="ARBA00022737"/>
    </source>
</evidence>
<evidence type="ECO:0000259" key="9">
    <source>
        <dbReference type="PROSITE" id="PS50004"/>
    </source>
</evidence>
<dbReference type="Proteomes" id="UP000039865">
    <property type="component" value="Unassembled WGS sequence"/>
</dbReference>
<feature type="domain" description="C2" evidence="9">
    <location>
        <begin position="866"/>
        <end position="992"/>
    </location>
</feature>
<dbReference type="InterPro" id="IPR037721">
    <property type="entry name" value="Ferlin"/>
</dbReference>